<organism evidence="2 3">
    <name type="scientific">Candidatus Marithioploca araucensis</name>
    <dbReference type="NCBI Taxonomy" id="70273"/>
    <lineage>
        <taxon>Bacteria</taxon>
        <taxon>Pseudomonadati</taxon>
        <taxon>Pseudomonadota</taxon>
        <taxon>Gammaproteobacteria</taxon>
        <taxon>Thiotrichales</taxon>
        <taxon>Thiotrichaceae</taxon>
        <taxon>Candidatus Marithioploca</taxon>
    </lineage>
</organism>
<comment type="caution">
    <text evidence="2">The sequence shown here is derived from an EMBL/GenBank/DDBJ whole genome shotgun (WGS) entry which is preliminary data.</text>
</comment>
<name>A0ABT7VTU7_9GAMM</name>
<dbReference type="Gene3D" id="1.25.40.10">
    <property type="entry name" value="Tetratricopeptide repeat domain"/>
    <property type="match status" value="1"/>
</dbReference>
<keyword evidence="3" id="KW-1185">Reference proteome</keyword>
<feature type="non-terminal residue" evidence="2">
    <location>
        <position position="98"/>
    </location>
</feature>
<reference evidence="2" key="1">
    <citation type="submission" date="2023-06" db="EMBL/GenBank/DDBJ databases">
        <title>Uncultivated large filamentous bacteria from sulfidic sediments reveal new species and different genomic features in energy metabolism and defense.</title>
        <authorList>
            <person name="Fonseca A."/>
        </authorList>
    </citation>
    <scope>NUCLEOTIDE SEQUENCE</scope>
    <source>
        <strain evidence="2">HSG4</strain>
    </source>
</reference>
<gene>
    <name evidence="2" type="ORF">QUF54_06630</name>
</gene>
<accession>A0ABT7VTU7</accession>
<dbReference type="Pfam" id="PF13424">
    <property type="entry name" value="TPR_12"/>
    <property type="match status" value="1"/>
</dbReference>
<dbReference type="EMBL" id="JAUCGM010000400">
    <property type="protein sequence ID" value="MDM8563010.1"/>
    <property type="molecule type" value="Genomic_DNA"/>
</dbReference>
<dbReference type="InterPro" id="IPR011990">
    <property type="entry name" value="TPR-like_helical_dom_sf"/>
</dbReference>
<dbReference type="SUPFAM" id="SSF48452">
    <property type="entry name" value="TPR-like"/>
    <property type="match status" value="1"/>
</dbReference>
<evidence type="ECO:0000256" key="1">
    <source>
        <dbReference type="PROSITE-ProRule" id="PRU00339"/>
    </source>
</evidence>
<protein>
    <submittedName>
        <fullName evidence="2">Tetratricopeptide repeat protein</fullName>
    </submittedName>
</protein>
<sequence>MATSYSRLGEIHQALGEVDKALEFFELRMQLGKELYESNPKNVELKNGLAVSYYKLGGIVQNKQQAQAMYTQAIALWQELYDLTQLETYKGYIEHAKE</sequence>
<evidence type="ECO:0000313" key="3">
    <source>
        <dbReference type="Proteomes" id="UP001171945"/>
    </source>
</evidence>
<dbReference type="SMART" id="SM00028">
    <property type="entry name" value="TPR"/>
    <property type="match status" value="2"/>
</dbReference>
<feature type="repeat" description="TPR" evidence="1">
    <location>
        <begin position="2"/>
        <end position="35"/>
    </location>
</feature>
<dbReference type="PROSITE" id="PS50005">
    <property type="entry name" value="TPR"/>
    <property type="match status" value="1"/>
</dbReference>
<proteinExistence type="predicted"/>
<keyword evidence="1" id="KW-0802">TPR repeat</keyword>
<dbReference type="Proteomes" id="UP001171945">
    <property type="component" value="Unassembled WGS sequence"/>
</dbReference>
<evidence type="ECO:0000313" key="2">
    <source>
        <dbReference type="EMBL" id="MDM8563010.1"/>
    </source>
</evidence>
<dbReference type="InterPro" id="IPR019734">
    <property type="entry name" value="TPR_rpt"/>
</dbReference>